<dbReference type="PANTHER" id="PTHR45632">
    <property type="entry name" value="LD33804P"/>
    <property type="match status" value="1"/>
</dbReference>
<dbReference type="SUPFAM" id="SSF117281">
    <property type="entry name" value="Kelch motif"/>
    <property type="match status" value="1"/>
</dbReference>
<dbReference type="Pfam" id="PF07707">
    <property type="entry name" value="BACK"/>
    <property type="match status" value="1"/>
</dbReference>
<dbReference type="Gene3D" id="1.25.40.420">
    <property type="match status" value="1"/>
</dbReference>
<dbReference type="InterPro" id="IPR006652">
    <property type="entry name" value="Kelch_1"/>
</dbReference>
<dbReference type="Gene3D" id="3.30.710.10">
    <property type="entry name" value="Potassium Channel Kv1.1, Chain A"/>
    <property type="match status" value="1"/>
</dbReference>
<accession>A0AAD8YPK8</accession>
<dbReference type="AlphaFoldDB" id="A0AAD8YPK8"/>
<dbReference type="InterPro" id="IPR030579">
    <property type="entry name" value="KLHL16_BACK"/>
</dbReference>
<dbReference type="PANTHER" id="PTHR45632:SF3">
    <property type="entry name" value="KELCH-LIKE PROTEIN 32"/>
    <property type="match status" value="1"/>
</dbReference>
<protein>
    <recommendedName>
        <fullName evidence="3">BTB domain-containing protein</fullName>
    </recommendedName>
</protein>
<evidence type="ECO:0000313" key="4">
    <source>
        <dbReference type="EMBL" id="KAK1785035.1"/>
    </source>
</evidence>
<dbReference type="SUPFAM" id="SSF54695">
    <property type="entry name" value="POZ domain"/>
    <property type="match status" value="1"/>
</dbReference>
<dbReference type="Gene3D" id="2.120.10.80">
    <property type="entry name" value="Kelch-type beta propeller"/>
    <property type="match status" value="1"/>
</dbReference>
<dbReference type="InterPro" id="IPR047070">
    <property type="entry name" value="KLHL16_BTB_POZ"/>
</dbReference>
<dbReference type="Pfam" id="PF00651">
    <property type="entry name" value="BTB"/>
    <property type="match status" value="1"/>
</dbReference>
<dbReference type="GO" id="GO:0007010">
    <property type="term" value="P:cytoskeleton organization"/>
    <property type="evidence" value="ECO:0007669"/>
    <property type="project" value="InterPro"/>
</dbReference>
<evidence type="ECO:0000259" key="3">
    <source>
        <dbReference type="PROSITE" id="PS50097"/>
    </source>
</evidence>
<dbReference type="CDD" id="cd18245">
    <property type="entry name" value="BTB_POZ_KLHL16_gigaxonin"/>
    <property type="match status" value="1"/>
</dbReference>
<dbReference type="InterPro" id="IPR011705">
    <property type="entry name" value="BACK"/>
</dbReference>
<dbReference type="InterPro" id="IPR000210">
    <property type="entry name" value="BTB/POZ_dom"/>
</dbReference>
<dbReference type="SMART" id="SM00875">
    <property type="entry name" value="BACK"/>
    <property type="match status" value="1"/>
</dbReference>
<proteinExistence type="predicted"/>
<keyword evidence="1" id="KW-0880">Kelch repeat</keyword>
<feature type="domain" description="BTB" evidence="3">
    <location>
        <begin position="37"/>
        <end position="106"/>
    </location>
</feature>
<dbReference type="SMART" id="SM00225">
    <property type="entry name" value="BTB"/>
    <property type="match status" value="1"/>
</dbReference>
<comment type="caution">
    <text evidence="4">The sequence shown here is derived from an EMBL/GenBank/DDBJ whole genome shotgun (WGS) entry which is preliminary data.</text>
</comment>
<dbReference type="InterPro" id="IPR017096">
    <property type="entry name" value="BTB-kelch_protein"/>
</dbReference>
<evidence type="ECO:0000313" key="5">
    <source>
        <dbReference type="Proteomes" id="UP001239994"/>
    </source>
</evidence>
<dbReference type="SMART" id="SM00612">
    <property type="entry name" value="Kelch"/>
    <property type="match status" value="5"/>
</dbReference>
<keyword evidence="5" id="KW-1185">Reference proteome</keyword>
<dbReference type="PROSITE" id="PS50097">
    <property type="entry name" value="BTB"/>
    <property type="match status" value="1"/>
</dbReference>
<dbReference type="InterPro" id="IPR015915">
    <property type="entry name" value="Kelch-typ_b-propeller"/>
</dbReference>
<dbReference type="InterPro" id="IPR037293">
    <property type="entry name" value="Gal_Oxidase_central_sf"/>
</dbReference>
<dbReference type="InterPro" id="IPR011333">
    <property type="entry name" value="SKP1/BTB/POZ_sf"/>
</dbReference>
<organism evidence="4 5">
    <name type="scientific">Electrophorus voltai</name>
    <dbReference type="NCBI Taxonomy" id="2609070"/>
    <lineage>
        <taxon>Eukaryota</taxon>
        <taxon>Metazoa</taxon>
        <taxon>Chordata</taxon>
        <taxon>Craniata</taxon>
        <taxon>Vertebrata</taxon>
        <taxon>Euteleostomi</taxon>
        <taxon>Actinopterygii</taxon>
        <taxon>Neopterygii</taxon>
        <taxon>Teleostei</taxon>
        <taxon>Ostariophysi</taxon>
        <taxon>Gymnotiformes</taxon>
        <taxon>Gymnotoidei</taxon>
        <taxon>Gymnotidae</taxon>
        <taxon>Electrophorus</taxon>
    </lineage>
</organism>
<name>A0AAD8YPK8_9TELE</name>
<dbReference type="CDD" id="cd18455">
    <property type="entry name" value="BACK_KLHL16_gigaxonin"/>
    <property type="match status" value="1"/>
</dbReference>
<dbReference type="Gene3D" id="2.130.10.80">
    <property type="entry name" value="Galactose oxidase/kelch, beta-propeller"/>
    <property type="match status" value="1"/>
</dbReference>
<dbReference type="FunFam" id="1.25.40.420:FF:000001">
    <property type="entry name" value="Kelch-like family member 12"/>
    <property type="match status" value="1"/>
</dbReference>
<keyword evidence="2" id="KW-0677">Repeat</keyword>
<dbReference type="Proteomes" id="UP001239994">
    <property type="component" value="Unassembled WGS sequence"/>
</dbReference>
<evidence type="ECO:0000256" key="2">
    <source>
        <dbReference type="ARBA" id="ARBA00022737"/>
    </source>
</evidence>
<gene>
    <name evidence="4" type="ORF">P4O66_018468</name>
</gene>
<sequence>MSKAVTEANSVSVVSDPQHSQKLLRALRSFRQDGSFQDAVLVLEGEEIPVQKNILAAASPYVRTKLNYNPPKEDGSVYKIELQGISVPIMTQILDYIFSGEISLSEDTIQDVVQAADLLLLTDLKLLCSQFLEGCITAENCIGIQLFSLHYCLHHVHHVATEYLQTHFRDVAVTEEFRELPPERLCELLSMEKLNVGNEKHVLEAVVRWLAHDIEARRVHMKEVMSAVWVQGLDQSYLQEQMLGDPLMREVIGQCCMEPLGGAPQQGEALLAAFKPRGYSECIVTVGGEERADLVTYPSSFKAIIQMSEFSAINYEIVINNLLEVIDLGNVRRPSAATRCMCPLYDRNRQMWIELQPMNERRIGHGVVTADGCLFAIGGMNENKTILSSGEKYDPETNTWTPIPPLKQARQHFGIAELDGLIYVLGGENEDTEVLLTMEVFDPHCNNWTTQTSMTTVRKFSCCATMKKKLYIMGGGSYGKIYDSVECYDPKTQQWTTICPLMERRFGAVACGVGQELYVFGGVRSRDADNPESSQMTICKSEFFHEDLRRWVHLDDQNLCIETTSSFVYGAVAIGASIYVVGELDTGTSFDYVREFRRSTGTWHPTRPLLPSDLCKTGCAALRIANCKLFRLQLRQGLFRIRVPSM</sequence>
<dbReference type="EMBL" id="JAROKS010000026">
    <property type="protein sequence ID" value="KAK1785035.1"/>
    <property type="molecule type" value="Genomic_DNA"/>
</dbReference>
<dbReference type="Pfam" id="PF24681">
    <property type="entry name" value="Kelch_KLHDC2_KLHL20_DRC7"/>
    <property type="match status" value="1"/>
</dbReference>
<dbReference type="PIRSF" id="PIRSF037037">
    <property type="entry name" value="Kelch-like_protein_gigaxonin"/>
    <property type="match status" value="1"/>
</dbReference>
<evidence type="ECO:0000256" key="1">
    <source>
        <dbReference type="ARBA" id="ARBA00022441"/>
    </source>
</evidence>
<reference evidence="4" key="1">
    <citation type="submission" date="2023-03" db="EMBL/GenBank/DDBJ databases">
        <title>Electrophorus voltai genome.</title>
        <authorList>
            <person name="Bian C."/>
        </authorList>
    </citation>
    <scope>NUCLEOTIDE SEQUENCE</scope>
    <source>
        <strain evidence="4">CB-2022</strain>
        <tissue evidence="4">Muscle</tissue>
    </source>
</reference>